<feature type="transmembrane region" description="Helical" evidence="1">
    <location>
        <begin position="78"/>
        <end position="97"/>
    </location>
</feature>
<reference evidence="3" key="1">
    <citation type="submission" date="2017-09" db="EMBL/GenBank/DDBJ databases">
        <title>Depth-based differentiation of microbial function through sediment-hosted aquifers and enrichment of novel symbionts in the deep terrestrial subsurface.</title>
        <authorList>
            <person name="Probst A.J."/>
            <person name="Ladd B."/>
            <person name="Jarett J.K."/>
            <person name="Geller-Mcgrath D.E."/>
            <person name="Sieber C.M.K."/>
            <person name="Emerson J.B."/>
            <person name="Anantharaman K."/>
            <person name="Thomas B.C."/>
            <person name="Malmstrom R."/>
            <person name="Stieglmeier M."/>
            <person name="Klingl A."/>
            <person name="Woyke T."/>
            <person name="Ryan C.M."/>
            <person name="Banfield J.F."/>
        </authorList>
    </citation>
    <scope>NUCLEOTIDE SEQUENCE [LARGE SCALE GENOMIC DNA]</scope>
</reference>
<proteinExistence type="predicted"/>
<dbReference type="Proteomes" id="UP000229335">
    <property type="component" value="Unassembled WGS sequence"/>
</dbReference>
<keyword evidence="1" id="KW-0812">Transmembrane</keyword>
<keyword evidence="1" id="KW-0472">Membrane</keyword>
<gene>
    <name evidence="2" type="ORF">COU00_00725</name>
</gene>
<comment type="caution">
    <text evidence="2">The sequence shown here is derived from an EMBL/GenBank/DDBJ whole genome shotgun (WGS) entry which is preliminary data.</text>
</comment>
<evidence type="ECO:0000313" key="2">
    <source>
        <dbReference type="EMBL" id="PIT94118.1"/>
    </source>
</evidence>
<organism evidence="2 3">
    <name type="scientific">Candidatus Falkowbacteria bacterium CG10_big_fil_rev_8_21_14_0_10_43_11</name>
    <dbReference type="NCBI Taxonomy" id="1974568"/>
    <lineage>
        <taxon>Bacteria</taxon>
        <taxon>Candidatus Falkowiibacteriota</taxon>
    </lineage>
</organism>
<sequence length="158" mass="17537">MFLTIHATSAIVIGQAITNPIGAFLAGLASHYVLDAIPHGDEKKLDGLSLANMSWIATLDQTILLVNFLLLFHYKPHLLLTSAVIAAVSGAMLPDWLTAAHRLSEELDNKFTRVLHRLLDSLQNLHHYLHCRLIPYEIPFSLGLALQLVFLVGLWVII</sequence>
<protein>
    <submittedName>
        <fullName evidence="2">Uncharacterized protein</fullName>
    </submittedName>
</protein>
<evidence type="ECO:0000256" key="1">
    <source>
        <dbReference type="SAM" id="Phobius"/>
    </source>
</evidence>
<feature type="transmembrane region" description="Helical" evidence="1">
    <location>
        <begin position="12"/>
        <end position="33"/>
    </location>
</feature>
<name>A0A2M6WMU5_9BACT</name>
<keyword evidence="1" id="KW-1133">Transmembrane helix</keyword>
<evidence type="ECO:0000313" key="3">
    <source>
        <dbReference type="Proteomes" id="UP000229335"/>
    </source>
</evidence>
<dbReference type="AlphaFoldDB" id="A0A2M6WMU5"/>
<dbReference type="EMBL" id="PFAS01000007">
    <property type="protein sequence ID" value="PIT94118.1"/>
    <property type="molecule type" value="Genomic_DNA"/>
</dbReference>
<feature type="transmembrane region" description="Helical" evidence="1">
    <location>
        <begin position="53"/>
        <end position="71"/>
    </location>
</feature>
<accession>A0A2M6WMU5</accession>
<feature type="transmembrane region" description="Helical" evidence="1">
    <location>
        <begin position="138"/>
        <end position="157"/>
    </location>
</feature>